<keyword evidence="1" id="KW-0472">Membrane</keyword>
<dbReference type="AlphaFoldDB" id="A0A2M4D744"/>
<evidence type="ECO:0000313" key="2">
    <source>
        <dbReference type="EMBL" id="MBW73390.1"/>
    </source>
</evidence>
<accession>A0A2M4D744</accession>
<proteinExistence type="predicted"/>
<organism evidence="2">
    <name type="scientific">Anopheles darlingi</name>
    <name type="common">Mosquito</name>
    <dbReference type="NCBI Taxonomy" id="43151"/>
    <lineage>
        <taxon>Eukaryota</taxon>
        <taxon>Metazoa</taxon>
        <taxon>Ecdysozoa</taxon>
        <taxon>Arthropoda</taxon>
        <taxon>Hexapoda</taxon>
        <taxon>Insecta</taxon>
        <taxon>Pterygota</taxon>
        <taxon>Neoptera</taxon>
        <taxon>Endopterygota</taxon>
        <taxon>Diptera</taxon>
        <taxon>Nematocera</taxon>
        <taxon>Culicoidea</taxon>
        <taxon>Culicidae</taxon>
        <taxon>Anophelinae</taxon>
        <taxon>Anopheles</taxon>
    </lineage>
</organism>
<protein>
    <submittedName>
        <fullName evidence="2">Uncharacterized protein</fullName>
    </submittedName>
</protein>
<sequence>MRDFLLLLLLLLLLLFCFCCCCYYWLGVWFPHSTNVAALHCGMFGMRRVMLPVHLFELFVFFKYYCYCYLLGVRVTGLF</sequence>
<dbReference type="EMBL" id="GGFL01009212">
    <property type="protein sequence ID" value="MBW73390.1"/>
    <property type="molecule type" value="Transcribed_RNA"/>
</dbReference>
<keyword evidence="1" id="KW-0812">Transmembrane</keyword>
<feature type="transmembrane region" description="Helical" evidence="1">
    <location>
        <begin position="53"/>
        <end position="73"/>
    </location>
</feature>
<reference evidence="2" key="1">
    <citation type="submission" date="2018-01" db="EMBL/GenBank/DDBJ databases">
        <title>An insight into the sialome of Amazonian anophelines.</title>
        <authorList>
            <person name="Ribeiro J.M."/>
            <person name="Scarpassa V."/>
            <person name="Calvo E."/>
        </authorList>
    </citation>
    <scope>NUCLEOTIDE SEQUENCE</scope>
</reference>
<name>A0A2M4D744_ANODA</name>
<evidence type="ECO:0000256" key="1">
    <source>
        <dbReference type="SAM" id="Phobius"/>
    </source>
</evidence>
<keyword evidence="1" id="KW-1133">Transmembrane helix</keyword>